<dbReference type="Proteomes" id="UP000520814">
    <property type="component" value="Unassembled WGS sequence"/>
</dbReference>
<sequence>MRLAVSLTRSFSQRLGTGRDLAGKLGDSHLLSVDTRQLRLKTLPSVEKLTRWSTSALLPALLSAEGIEVTCQCHSDPQTRPQEPKETVQAPERFAVAAPLR</sequence>
<gene>
    <name evidence="2" type="ORF">HNQ39_003928</name>
</gene>
<name>A0A7W9SSM1_ARMRO</name>
<feature type="region of interest" description="Disordered" evidence="1">
    <location>
        <begin position="74"/>
        <end position="101"/>
    </location>
</feature>
<protein>
    <submittedName>
        <fullName evidence="2">Uncharacterized protein</fullName>
    </submittedName>
</protein>
<organism evidence="2 3">
    <name type="scientific">Armatimonas rosea</name>
    <dbReference type="NCBI Taxonomy" id="685828"/>
    <lineage>
        <taxon>Bacteria</taxon>
        <taxon>Bacillati</taxon>
        <taxon>Armatimonadota</taxon>
        <taxon>Armatimonadia</taxon>
        <taxon>Armatimonadales</taxon>
        <taxon>Armatimonadaceae</taxon>
        <taxon>Armatimonas</taxon>
    </lineage>
</organism>
<proteinExistence type="predicted"/>
<dbReference type="EMBL" id="JACHGW010000004">
    <property type="protein sequence ID" value="MBB6052107.1"/>
    <property type="molecule type" value="Genomic_DNA"/>
</dbReference>
<comment type="caution">
    <text evidence="2">The sequence shown here is derived from an EMBL/GenBank/DDBJ whole genome shotgun (WGS) entry which is preliminary data.</text>
</comment>
<accession>A0A7W9SSM1</accession>
<evidence type="ECO:0000313" key="2">
    <source>
        <dbReference type="EMBL" id="MBB6052107.1"/>
    </source>
</evidence>
<dbReference type="AlphaFoldDB" id="A0A7W9SSM1"/>
<dbReference type="RefSeq" id="WP_184200515.1">
    <property type="nucleotide sequence ID" value="NZ_JACHGW010000004.1"/>
</dbReference>
<reference evidence="2 3" key="1">
    <citation type="submission" date="2020-08" db="EMBL/GenBank/DDBJ databases">
        <title>Genomic Encyclopedia of Type Strains, Phase IV (KMG-IV): sequencing the most valuable type-strain genomes for metagenomic binning, comparative biology and taxonomic classification.</title>
        <authorList>
            <person name="Goeker M."/>
        </authorList>
    </citation>
    <scope>NUCLEOTIDE SEQUENCE [LARGE SCALE GENOMIC DNA]</scope>
    <source>
        <strain evidence="2 3">DSM 23562</strain>
    </source>
</reference>
<evidence type="ECO:0000313" key="3">
    <source>
        <dbReference type="Proteomes" id="UP000520814"/>
    </source>
</evidence>
<keyword evidence="3" id="KW-1185">Reference proteome</keyword>
<evidence type="ECO:0000256" key="1">
    <source>
        <dbReference type="SAM" id="MobiDB-lite"/>
    </source>
</evidence>